<dbReference type="Proteomes" id="UP000030746">
    <property type="component" value="Unassembled WGS sequence"/>
</dbReference>
<dbReference type="GeneID" id="20235611"/>
<dbReference type="GO" id="GO:0022857">
    <property type="term" value="F:transmembrane transporter activity"/>
    <property type="evidence" value="ECO:0007669"/>
    <property type="project" value="InterPro"/>
</dbReference>
<dbReference type="Gene3D" id="1.20.1250.20">
    <property type="entry name" value="MFS general substrate transporter like domains"/>
    <property type="match status" value="1"/>
</dbReference>
<dbReference type="OMA" id="YTWIRIT"/>
<evidence type="ECO:0000256" key="3">
    <source>
        <dbReference type="ARBA" id="ARBA00022989"/>
    </source>
</evidence>
<dbReference type="GO" id="GO:0016020">
    <property type="term" value="C:membrane"/>
    <property type="evidence" value="ECO:0007669"/>
    <property type="project" value="UniProtKB-SubCell"/>
</dbReference>
<dbReference type="PANTHER" id="PTHR24064">
    <property type="entry name" value="SOLUTE CARRIER FAMILY 22 MEMBER"/>
    <property type="match status" value="1"/>
</dbReference>
<dbReference type="KEGG" id="lgi:LOTGIDRAFT_152166"/>
<evidence type="ECO:0000256" key="2">
    <source>
        <dbReference type="ARBA" id="ARBA00022692"/>
    </source>
</evidence>
<dbReference type="InterPro" id="IPR020846">
    <property type="entry name" value="MFS_dom"/>
</dbReference>
<dbReference type="InterPro" id="IPR036259">
    <property type="entry name" value="MFS_trans_sf"/>
</dbReference>
<keyword evidence="3 5" id="KW-1133">Transmembrane helix</keyword>
<dbReference type="AlphaFoldDB" id="V4BHB0"/>
<comment type="subcellular location">
    <subcellularLocation>
        <location evidence="1">Membrane</location>
        <topology evidence="1">Multi-pass membrane protein</topology>
    </subcellularLocation>
</comment>
<name>V4BHB0_LOTGI</name>
<dbReference type="InterPro" id="IPR005828">
    <property type="entry name" value="MFS_sugar_transport-like"/>
</dbReference>
<dbReference type="OrthoDB" id="6154409at2759"/>
<dbReference type="RefSeq" id="XP_009043872.1">
    <property type="nucleotide sequence ID" value="XM_009045624.1"/>
</dbReference>
<evidence type="ECO:0000313" key="8">
    <source>
        <dbReference type="Proteomes" id="UP000030746"/>
    </source>
</evidence>
<reference evidence="7 8" key="1">
    <citation type="journal article" date="2013" name="Nature">
        <title>Insights into bilaterian evolution from three spiralian genomes.</title>
        <authorList>
            <person name="Simakov O."/>
            <person name="Marletaz F."/>
            <person name="Cho S.J."/>
            <person name="Edsinger-Gonzales E."/>
            <person name="Havlak P."/>
            <person name="Hellsten U."/>
            <person name="Kuo D.H."/>
            <person name="Larsson T."/>
            <person name="Lv J."/>
            <person name="Arendt D."/>
            <person name="Savage R."/>
            <person name="Osoegawa K."/>
            <person name="de Jong P."/>
            <person name="Grimwood J."/>
            <person name="Chapman J.A."/>
            <person name="Shapiro H."/>
            <person name="Aerts A."/>
            <person name="Otillar R.P."/>
            <person name="Terry A.Y."/>
            <person name="Boore J.L."/>
            <person name="Grigoriev I.V."/>
            <person name="Lindberg D.R."/>
            <person name="Seaver E.C."/>
            <person name="Weisblat D.A."/>
            <person name="Putnam N.H."/>
            <person name="Rokhsar D.S."/>
        </authorList>
    </citation>
    <scope>NUCLEOTIDE SEQUENCE [LARGE SCALE GENOMIC DNA]</scope>
</reference>
<evidence type="ECO:0000313" key="7">
    <source>
        <dbReference type="EMBL" id="ESP05327.1"/>
    </source>
</evidence>
<keyword evidence="4 5" id="KW-0472">Membrane</keyword>
<proteinExistence type="predicted"/>
<feature type="domain" description="Major facilitator superfamily (MFS) profile" evidence="6">
    <location>
        <begin position="1"/>
        <end position="126"/>
    </location>
</feature>
<dbReference type="PROSITE" id="PS50850">
    <property type="entry name" value="MFS"/>
    <property type="match status" value="1"/>
</dbReference>
<dbReference type="CTD" id="20235611"/>
<evidence type="ECO:0000256" key="4">
    <source>
        <dbReference type="ARBA" id="ARBA00023136"/>
    </source>
</evidence>
<organism evidence="7 8">
    <name type="scientific">Lottia gigantea</name>
    <name type="common">Giant owl limpet</name>
    <dbReference type="NCBI Taxonomy" id="225164"/>
    <lineage>
        <taxon>Eukaryota</taxon>
        <taxon>Metazoa</taxon>
        <taxon>Spiralia</taxon>
        <taxon>Lophotrochozoa</taxon>
        <taxon>Mollusca</taxon>
        <taxon>Gastropoda</taxon>
        <taxon>Patellogastropoda</taxon>
        <taxon>Lottioidea</taxon>
        <taxon>Lottiidae</taxon>
        <taxon>Lottia</taxon>
    </lineage>
</organism>
<keyword evidence="8" id="KW-1185">Reference proteome</keyword>
<feature type="transmembrane region" description="Helical" evidence="5">
    <location>
        <begin position="101"/>
        <end position="121"/>
    </location>
</feature>
<dbReference type="Pfam" id="PF00083">
    <property type="entry name" value="Sugar_tr"/>
    <property type="match status" value="1"/>
</dbReference>
<dbReference type="SUPFAM" id="SSF103473">
    <property type="entry name" value="MFS general substrate transporter"/>
    <property type="match status" value="1"/>
</dbReference>
<evidence type="ECO:0000256" key="1">
    <source>
        <dbReference type="ARBA" id="ARBA00004141"/>
    </source>
</evidence>
<dbReference type="EMBL" id="KB199650">
    <property type="protein sequence ID" value="ESP05327.1"/>
    <property type="molecule type" value="Genomic_DNA"/>
</dbReference>
<dbReference type="HOGENOM" id="CLU_1645637_0_0_1"/>
<sequence>MSVFGVMSTNCGPDEVTKPENVFDVSDLVERKQELRFIYLVNLIFLEKIGAEGAFSVCFFYTPELFPTNVRNVGLGSASVAARTGGMIAPFSRLMIQHIPWGPGAIFSIFCLVSAFLVIWLPETKEKQLPQTMADIKLLYPKGNRKAVKDVELEHGLNFLQ</sequence>
<evidence type="ECO:0000256" key="5">
    <source>
        <dbReference type="SAM" id="Phobius"/>
    </source>
</evidence>
<evidence type="ECO:0000259" key="6">
    <source>
        <dbReference type="PROSITE" id="PS50850"/>
    </source>
</evidence>
<gene>
    <name evidence="7" type="ORF">LOTGIDRAFT_152166</name>
</gene>
<keyword evidence="2 5" id="KW-0812">Transmembrane</keyword>
<protein>
    <recommendedName>
        <fullName evidence="6">Major facilitator superfamily (MFS) profile domain-containing protein</fullName>
    </recommendedName>
</protein>
<accession>V4BHB0</accession>